<organism evidence="2 3">
    <name type="scientific">Cystobacter ferrugineus</name>
    <dbReference type="NCBI Taxonomy" id="83449"/>
    <lineage>
        <taxon>Bacteria</taxon>
        <taxon>Pseudomonadati</taxon>
        <taxon>Myxococcota</taxon>
        <taxon>Myxococcia</taxon>
        <taxon>Myxococcales</taxon>
        <taxon>Cystobacterineae</taxon>
        <taxon>Archangiaceae</taxon>
        <taxon>Cystobacter</taxon>
    </lineage>
</organism>
<dbReference type="Proteomes" id="UP000182229">
    <property type="component" value="Unassembled WGS sequence"/>
</dbReference>
<keyword evidence="3" id="KW-1185">Reference proteome</keyword>
<comment type="caution">
    <text evidence="2">The sequence shown here is derived from an EMBL/GenBank/DDBJ whole genome shotgun (WGS) entry which is preliminary data.</text>
</comment>
<dbReference type="AlphaFoldDB" id="A0A1L9AW82"/>
<reference evidence="2 3" key="2">
    <citation type="submission" date="2016-12" db="EMBL/GenBank/DDBJ databases">
        <title>Draft Genome Sequence of Cystobacter ferrugineus Strain Cbfe23.</title>
        <authorList>
            <person name="Akbar S."/>
            <person name="Dowd S.E."/>
            <person name="Stevens D.C."/>
        </authorList>
    </citation>
    <scope>NUCLEOTIDE SEQUENCE [LARGE SCALE GENOMIC DNA]</scope>
    <source>
        <strain evidence="2 3">Cbfe23</strain>
    </source>
</reference>
<reference evidence="3" key="1">
    <citation type="submission" date="2016-11" db="EMBL/GenBank/DDBJ databases">
        <authorList>
            <person name="Shukria A."/>
            <person name="Stevens D.C."/>
        </authorList>
    </citation>
    <scope>NUCLEOTIDE SEQUENCE [LARGE SCALE GENOMIC DNA]</scope>
    <source>
        <strain evidence="3">Cbfe23</strain>
    </source>
</reference>
<dbReference type="EMBL" id="MPIN01000021">
    <property type="protein sequence ID" value="OJH34256.1"/>
    <property type="molecule type" value="Genomic_DNA"/>
</dbReference>
<proteinExistence type="predicted"/>
<dbReference type="STRING" id="83449.BON30_44875"/>
<dbReference type="RefSeq" id="WP_071904777.1">
    <property type="nucleotide sequence ID" value="NZ_MPIN01000021.1"/>
</dbReference>
<accession>A0A1L9AW82</accession>
<dbReference type="InterPro" id="IPR012433">
    <property type="entry name" value="Imm11"/>
</dbReference>
<dbReference type="OrthoDB" id="5509251at2"/>
<name>A0A1L9AW82_9BACT</name>
<evidence type="ECO:0000313" key="2">
    <source>
        <dbReference type="EMBL" id="OJH34256.1"/>
    </source>
</evidence>
<gene>
    <name evidence="2" type="ORF">BON30_44875</name>
</gene>
<protein>
    <recommendedName>
        <fullName evidence="1">Immunity MXAN-0049 protein domain-containing protein</fullName>
    </recommendedName>
</protein>
<evidence type="ECO:0000259" key="1">
    <source>
        <dbReference type="Pfam" id="PF07791"/>
    </source>
</evidence>
<dbReference type="Pfam" id="PF07791">
    <property type="entry name" value="Imm11"/>
    <property type="match status" value="1"/>
</dbReference>
<sequence length="418" mass="46564">MAQRYFELTEDMTRPDRWLLGDPIDEQGKEVRGRQFRRGERTHVEGRLRVPVYHPGTPLDFTCVDTGGFPVVSEKVARVLAEVAPGDVQLFPVEVESRPEPYFLLNVARLVKCIDDGACAEVSYWTPEDGRPDKVGQYRAVYGMRIDPSKVSDARVFRTWGYAGTLLVAEDVKEALERTGATGLKFTEVTGPSPISEEERAYKQRCNELLDPPPAARRAAWKTLGTLDELAVAPRAICYEWPGHRRDWAIIHREVGRLLLVSEGLSDPFIARLEPSVGFGLELALETEPTELPLDAIEGSWPYILLERISREVVAHEHVRERAKVGLVTLEVAGAGMPASLVTTGGRVGVLLGQESRSLPRLFPTPFGDVRLVAVKALLPAELGYVLKHGSKGMDELARRFAENGEEHLSRAWRRSVV</sequence>
<evidence type="ECO:0000313" key="3">
    <source>
        <dbReference type="Proteomes" id="UP000182229"/>
    </source>
</evidence>
<feature type="domain" description="Immunity MXAN-0049 protein" evidence="1">
    <location>
        <begin position="57"/>
        <end position="189"/>
    </location>
</feature>